<evidence type="ECO:0000256" key="1">
    <source>
        <dbReference type="ARBA" id="ARBA00008984"/>
    </source>
</evidence>
<comment type="similarity">
    <text evidence="1">Belongs to the sulfur carrier protein TusA family.</text>
</comment>
<protein>
    <submittedName>
        <fullName evidence="3">Response regulator SirA</fullName>
    </submittedName>
</protein>
<dbReference type="PROSITE" id="PS01148">
    <property type="entry name" value="UPF0033"/>
    <property type="match status" value="1"/>
</dbReference>
<evidence type="ECO:0000259" key="2">
    <source>
        <dbReference type="PROSITE" id="PS01148"/>
    </source>
</evidence>
<dbReference type="Gene3D" id="3.30.110.40">
    <property type="entry name" value="TusA-like domain"/>
    <property type="match status" value="1"/>
</dbReference>
<reference evidence="3 4" key="1">
    <citation type="journal article" date="2018" name="Int. J. Syst. Evol. Microbiol.">
        <title>Mesosutterella multiformis gen. nov., sp. nov., a member of the family Sutterellaceae and Sutterella megalosphaeroides sp. nov., isolated from human faeces.</title>
        <authorList>
            <person name="Sakamoto M."/>
            <person name="Ikeyama N."/>
            <person name="Kunihiro T."/>
            <person name="Iino T."/>
            <person name="Yuki M."/>
            <person name="Ohkuma M."/>
        </authorList>
    </citation>
    <scope>NUCLEOTIDE SEQUENCE [LARGE SCALE GENOMIC DNA]</scope>
    <source>
        <strain evidence="3 4">6FBBBH3</strain>
    </source>
</reference>
<feature type="domain" description="UPF0033" evidence="2">
    <location>
        <begin position="20"/>
        <end position="44"/>
    </location>
</feature>
<dbReference type="InterPro" id="IPR001455">
    <property type="entry name" value="TusA-like"/>
</dbReference>
<organism evidence="3 4">
    <name type="scientific">Sutterella megalosphaeroides</name>
    <dbReference type="NCBI Taxonomy" id="2494234"/>
    <lineage>
        <taxon>Bacteria</taxon>
        <taxon>Pseudomonadati</taxon>
        <taxon>Pseudomonadota</taxon>
        <taxon>Betaproteobacteria</taxon>
        <taxon>Burkholderiales</taxon>
        <taxon>Sutterellaceae</taxon>
        <taxon>Sutterella</taxon>
    </lineage>
</organism>
<dbReference type="PANTHER" id="PTHR33279:SF6">
    <property type="entry name" value="SULFUR CARRIER PROTEIN YEDF-RELATED"/>
    <property type="match status" value="1"/>
</dbReference>
<evidence type="ECO:0000313" key="4">
    <source>
        <dbReference type="Proteomes" id="UP000271003"/>
    </source>
</evidence>
<dbReference type="RefSeq" id="WP_120177517.1">
    <property type="nucleotide sequence ID" value="NZ_AP018786.1"/>
</dbReference>
<evidence type="ECO:0000313" key="3">
    <source>
        <dbReference type="EMBL" id="BBF23965.1"/>
    </source>
</evidence>
<dbReference type="SUPFAM" id="SSF64307">
    <property type="entry name" value="SirA-like"/>
    <property type="match status" value="1"/>
</dbReference>
<dbReference type="OrthoDB" id="9797551at2"/>
<proteinExistence type="inferred from homology"/>
<dbReference type="Pfam" id="PF01206">
    <property type="entry name" value="TusA"/>
    <property type="match status" value="1"/>
</dbReference>
<dbReference type="KEGG" id="sutt:SUTMEG_18560"/>
<dbReference type="CDD" id="cd00291">
    <property type="entry name" value="SirA_YedF_YeeD"/>
    <property type="match status" value="1"/>
</dbReference>
<accession>A0A2Z6IBL5</accession>
<name>A0A2Z6IBL5_9BURK</name>
<dbReference type="EMBL" id="AP018786">
    <property type="protein sequence ID" value="BBF23965.1"/>
    <property type="molecule type" value="Genomic_DNA"/>
</dbReference>
<dbReference type="Proteomes" id="UP000271003">
    <property type="component" value="Chromosome"/>
</dbReference>
<dbReference type="InterPro" id="IPR036868">
    <property type="entry name" value="TusA-like_sf"/>
</dbReference>
<dbReference type="PANTHER" id="PTHR33279">
    <property type="entry name" value="SULFUR CARRIER PROTEIN YEDF-RELATED"/>
    <property type="match status" value="1"/>
</dbReference>
<sequence>MTVETFVPGCTPSEASSETLDLPGLACPMPVLKTKKRLAALAAGARLRVISTDPHSLRDLAEFCRQTGHVLLEQHEETTADGVRYVTDIRKRYE</sequence>
<gene>
    <name evidence="3" type="ORF">SUTMEG_18560</name>
</gene>
<keyword evidence="4" id="KW-1185">Reference proteome</keyword>
<dbReference type="AlphaFoldDB" id="A0A2Z6IBL5"/>